<evidence type="ECO:0000313" key="2">
    <source>
        <dbReference type="Proteomes" id="UP000001491"/>
    </source>
</evidence>
<keyword evidence="1" id="KW-0449">Lipoprotein</keyword>
<dbReference type="EMBL" id="FM864216">
    <property type="protein sequence ID" value="CAT04928.1"/>
    <property type="molecule type" value="Genomic_DNA"/>
</dbReference>
<organism evidence="1 2">
    <name type="scientific">Mesomycoplasma conjunctivae (strain ATCC 25834 / NCTC 10147 / HRC/581)</name>
    <name type="common">Mycoplasma conjunctivae</name>
    <dbReference type="NCBI Taxonomy" id="572263"/>
    <lineage>
        <taxon>Bacteria</taxon>
        <taxon>Bacillati</taxon>
        <taxon>Mycoplasmatota</taxon>
        <taxon>Mycoplasmoidales</taxon>
        <taxon>Metamycoplasmataceae</taxon>
        <taxon>Mesomycoplasma</taxon>
    </lineage>
</organism>
<name>C5J636_MESCH</name>
<keyword evidence="2" id="KW-1185">Reference proteome</keyword>
<gene>
    <name evidence="1" type="ordered locus">MCJ_002370</name>
</gene>
<accession>C5J636</accession>
<proteinExistence type="predicted"/>
<dbReference type="Proteomes" id="UP000001491">
    <property type="component" value="Chromosome"/>
</dbReference>
<dbReference type="HOGENOM" id="CLU_013802_0_0_14"/>
<dbReference type="NCBIfam" id="NF045850">
    <property type="entry name" value="ABC_Mplas_LP"/>
    <property type="match status" value="1"/>
</dbReference>
<evidence type="ECO:0000313" key="1">
    <source>
        <dbReference type="EMBL" id="CAT04928.1"/>
    </source>
</evidence>
<reference evidence="2" key="1">
    <citation type="journal article" date="2009" name="BMC Bioinformatics">
        <title>The Mycoplasma conjunctivae genome sequencing, annotation and analysis.</title>
        <authorList>
            <person name="Calderon-Copete S.P."/>
            <person name="Wigger G."/>
            <person name="Wunderlin C."/>
            <person name="Schmidheini T."/>
            <person name="Frey J."/>
            <person name="Quail M.A."/>
            <person name="Falquet L."/>
        </authorList>
    </citation>
    <scope>NUCLEOTIDE SEQUENCE [LARGE SCALE GENOMIC DNA]</scope>
    <source>
        <strain evidence="2">ATCC 25834 / NCTC 10147 / HRC/581</strain>
    </source>
</reference>
<dbReference type="AlphaFoldDB" id="C5J636"/>
<dbReference type="KEGG" id="mco:MCJ_002370"/>
<sequence length="955" mass="109062">MNKIVRKLSIGSIVTVSQVALFVSCAIQPAWQRQELNSNIDAATSSPNAFATVSNFFTNPSTIQIYYTTPFLIQTVNEGQLDIQAEGFDEDSKNKKDKSNIYKIKRPSYEYDSLVSAKAIVLTDKEGNEFIFDNDKHEKGYLPENSNSEGLTVRLTSDDKRSINSLFFRETLDKAVKVQLFIKDNIFWTDYKGELTKYPVLAKDYYYGYKWQRLLDKRYRAANGGGSKIDDEAKDKTPNLDPKSRYFDTTVNNFYLFDLFGLDVKDFDNETQFLQKYQGKNKELFDQEAITFHQDSSKGQTFFGAFFDKLIMSGTFQAMPSTFVDERVASLTKNNSQGQPSGIYGETGEALRFGFYWYGADFKKDLLFNSPYVLNHWDTHRKTYFINEHYPRSNWKERLPYVYKKINFLYSKYSSPSAFTNSQFNSFREQTIPSVSFDTLNDAQKNLVASNREEFGWRLTQVNKTNAVNNSYFLTLVPGSLKQNFRPEVGITVDDNYYPYNDNYAKLMFGASRSELAKGNVQVVKHISSGVGLQFRQIITNAWNLYTAAQTQTSQSQAWANFVAPDNKISTKANSKTPRDFYLQVNTTKLVDSQGNVYYTKDPETEKQQNFRNLNSAEEQYKAPNYNVLQAKMKEILDKFYQENNLSPTDKVEWSLLSWFINANQREIAAITNAAKAINDLDPRLNLKVTWPFTNLTRRINYIITGTGPLSFGGWNYDYDGIGTALDGRVQINGVGYAMLSVFDAQGPDSNLAKSYPEIYRYSQAAKKFFTPFAQKGYIRDFSEWQNATNAPDYGADNQHLDPDMTNFFIGSVIEEDNPDKPGEKRKVWKSFTDQINSKLAPGQQEASFDFGAQSASFNLQYQETHTDEQLVALVSELNSIFTTGLTDQISVPSKQPVVVLFNPNIESPYTDAYNFIPTDMLEIIPLRKKAIKTKEAQANQQFGLESNTNNKGDK</sequence>
<dbReference type="PROSITE" id="PS51257">
    <property type="entry name" value="PROKAR_LIPOPROTEIN"/>
    <property type="match status" value="1"/>
</dbReference>
<dbReference type="eggNOG" id="ENOG5030MFQ">
    <property type="taxonomic scope" value="Bacteria"/>
</dbReference>
<protein>
    <submittedName>
        <fullName evidence="1">Lipoprotein</fullName>
    </submittedName>
</protein>